<dbReference type="PROSITE" id="PS00116">
    <property type="entry name" value="DNA_POLYMERASE_B"/>
    <property type="match status" value="1"/>
</dbReference>
<dbReference type="Pfam" id="PF03104">
    <property type="entry name" value="DNA_pol_B_exo1"/>
    <property type="match status" value="1"/>
</dbReference>
<feature type="domain" description="DNA-directed DNA polymerase family B multifunctional" evidence="7">
    <location>
        <begin position="766"/>
        <end position="1073"/>
    </location>
</feature>
<evidence type="ECO:0000256" key="6">
    <source>
        <dbReference type="SAM" id="MobiDB-lite"/>
    </source>
</evidence>
<dbReference type="Gene3D" id="3.90.1600.10">
    <property type="entry name" value="Palm domain of DNA polymerase"/>
    <property type="match status" value="1"/>
</dbReference>
<dbReference type="InterPro" id="IPR006134">
    <property type="entry name" value="DNA-dir_DNA_pol_B_multi_dom"/>
</dbReference>
<dbReference type="PRINTS" id="PR00106">
    <property type="entry name" value="DNAPOLB"/>
</dbReference>
<feature type="domain" description="DNA-directed DNA polymerase family B exonuclease" evidence="8">
    <location>
        <begin position="457"/>
        <end position="698"/>
    </location>
</feature>
<evidence type="ECO:0000256" key="1">
    <source>
        <dbReference type="ARBA" id="ARBA00005755"/>
    </source>
</evidence>
<dbReference type="SUPFAM" id="SSF56672">
    <property type="entry name" value="DNA/RNA polymerases"/>
    <property type="match status" value="1"/>
</dbReference>
<evidence type="ECO:0000259" key="9">
    <source>
        <dbReference type="Pfam" id="PF12254"/>
    </source>
</evidence>
<protein>
    <recommendedName>
        <fullName evidence="5">DNA polymerase</fullName>
        <ecNumber evidence="5">2.7.7.7</ecNumber>
    </recommendedName>
</protein>
<reference evidence="10 11" key="1">
    <citation type="submission" date="2024-01" db="EMBL/GenBank/DDBJ databases">
        <title>A draft genome for the cacao thread blight pathogen Marasmiellus scandens.</title>
        <authorList>
            <person name="Baruah I.K."/>
            <person name="Leung J."/>
            <person name="Bukari Y."/>
            <person name="Amoako-Attah I."/>
            <person name="Meinhardt L.W."/>
            <person name="Bailey B.A."/>
            <person name="Cohen S.P."/>
        </authorList>
    </citation>
    <scope>NUCLEOTIDE SEQUENCE [LARGE SCALE GENOMIC DNA]</scope>
    <source>
        <strain evidence="10 11">GH-19</strain>
    </source>
</reference>
<dbReference type="InterPro" id="IPR036397">
    <property type="entry name" value="RNaseH_sf"/>
</dbReference>
<dbReference type="InterPro" id="IPR043502">
    <property type="entry name" value="DNA/RNA_pol_sf"/>
</dbReference>
<gene>
    <name evidence="10" type="primary">POL1_1</name>
    <name evidence="10" type="ORF">VKT23_003717</name>
</gene>
<dbReference type="NCBIfam" id="TIGR00592">
    <property type="entry name" value="pol2"/>
    <property type="match status" value="1"/>
</dbReference>
<dbReference type="Gene3D" id="6.10.10.100">
    <property type="match status" value="1"/>
</dbReference>
<organism evidence="10 11">
    <name type="scientific">Marasmiellus scandens</name>
    <dbReference type="NCBI Taxonomy" id="2682957"/>
    <lineage>
        <taxon>Eukaryota</taxon>
        <taxon>Fungi</taxon>
        <taxon>Dikarya</taxon>
        <taxon>Basidiomycota</taxon>
        <taxon>Agaricomycotina</taxon>
        <taxon>Agaricomycetes</taxon>
        <taxon>Agaricomycetidae</taxon>
        <taxon>Agaricales</taxon>
        <taxon>Marasmiineae</taxon>
        <taxon>Omphalotaceae</taxon>
        <taxon>Marasmiellus</taxon>
    </lineage>
</organism>
<dbReference type="Proteomes" id="UP001498398">
    <property type="component" value="Unassembled WGS sequence"/>
</dbReference>
<comment type="similarity">
    <text evidence="1 5">Belongs to the DNA polymerase type-B family.</text>
</comment>
<dbReference type="GO" id="GO:0003887">
    <property type="term" value="F:DNA-directed DNA polymerase activity"/>
    <property type="evidence" value="ECO:0007669"/>
    <property type="project" value="UniProtKB-KW"/>
</dbReference>
<sequence>MDRRDKKSKLAALAELKRAREGGGRTLKEEDATIYDEVSEDQYRRIVKGRLQRDDFVVDDGVDGYMDNGMDDWTGGGEEYSASEEEETKTKKNKKAKKTKESGMKRKPRAPSPTVAPSINDYRKAVSAEQESDFMASLLGTMDELPTAAPVPKSRKRKTSPSYDLAAGSSSPYSYRDDPSFTDNSSDGPIEDFSVPPSSDDIVFSPKKKARTDSDMTPATQRLAEMDVHSTTDEDDEFAFDTSFDDVDIDVFMQDADAKQAVKAEPTSEDLPPAPKTKVEDALPSWLSVYDSLNVSSPEALGPLSSNPSSVKSSNISALESDGTLYFYWLDYLEHEGQLYFVGKVKDKSSGAWVSCCVTLENLERNLFVLPRERRVEEGEDGKFYETDEIPEQPDVYRDFDMIRKRATIGKFKARFVKRNYAFGEADVPKEAEWLKVVYPFTEPQLPSSAQSPNIARIFGTNTSAFELLVLKRKIMGPCWIHIKKPVIDNKGVSWCKLEVTVSDPKDFNPASQSNPNAPEDVPALTVMSLSIRTIVNHRENKREIVCATARTWHNMVIDDPTPPEMLPCTVQTFVRPLDRFPTNFEAQAKLNGKGTISPLKTERMLLNSFLATLHKADPDIIVGHDFLGVSLDVLLHRMRELKVDHWSRIGRFRRSRWPNIGRQGTNMKFLTGRMLCDLTSDGAKSMISSTTWSLTEMCKTHLKTDRQDIDPDDTTNYLDGSVGNPDRMMTFVRHCELDSHFHMAIASKVQIIGLTKQLTNLAGNSWNKTLNGGRAERNEYILLHEFHRLKYICPDKQWGKKYASKSEPNDDPDAQEDMSKSKKKDKYKGGKVLEPKKGLWDKYILVMDFNSLYPSIIQEYNIDFTTVERLEEEEDEHGEPVYAEPPGPETPQGVLPRLIATLVGRRRQVKSLMKDRKATPAQLLQYDIKQQALKLTANSMYGCLGFEHSRFYARQLAALTTYKGREILTNTIELAESLNYSVVYGDTDSVFVNSNVSELSEALKISAEFKKAVNDRYKLLEIDLDAVFQRLLLLQKKKYAAVKVEDGSRSSTEIKGLDMKRREYCELSKTVSQ</sequence>
<dbReference type="InterPro" id="IPR017964">
    <property type="entry name" value="DNA-dir_DNA_pol_B_CS"/>
</dbReference>
<dbReference type="InterPro" id="IPR042087">
    <property type="entry name" value="DNA_pol_B_thumb"/>
</dbReference>
<dbReference type="InterPro" id="IPR006133">
    <property type="entry name" value="DNA-dir_DNA_pol_B_exonuc"/>
</dbReference>
<evidence type="ECO:0000259" key="7">
    <source>
        <dbReference type="Pfam" id="PF00136"/>
    </source>
</evidence>
<dbReference type="InterPro" id="IPR012337">
    <property type="entry name" value="RNaseH-like_sf"/>
</dbReference>
<feature type="region of interest" description="Disordered" evidence="6">
    <location>
        <begin position="802"/>
        <end position="829"/>
    </location>
</feature>
<dbReference type="Gene3D" id="3.30.70.2820">
    <property type="match status" value="1"/>
</dbReference>
<dbReference type="InterPro" id="IPR024647">
    <property type="entry name" value="DNA_pol_a_cat_su_N"/>
</dbReference>
<evidence type="ECO:0000256" key="5">
    <source>
        <dbReference type="RuleBase" id="RU000442"/>
    </source>
</evidence>
<evidence type="ECO:0000313" key="10">
    <source>
        <dbReference type="EMBL" id="KAK7469228.1"/>
    </source>
</evidence>
<dbReference type="InterPro" id="IPR023211">
    <property type="entry name" value="DNA_pol_palm_dom_sf"/>
</dbReference>
<dbReference type="Gene3D" id="1.10.132.60">
    <property type="entry name" value="DNA polymerase family B, C-terminal domain"/>
    <property type="match status" value="1"/>
</dbReference>
<keyword evidence="4 5" id="KW-0239">DNA-directed DNA polymerase</keyword>
<dbReference type="InterPro" id="IPR006172">
    <property type="entry name" value="DNA-dir_DNA_pol_B"/>
</dbReference>
<evidence type="ECO:0000313" key="11">
    <source>
        <dbReference type="Proteomes" id="UP001498398"/>
    </source>
</evidence>
<dbReference type="Gene3D" id="1.10.287.690">
    <property type="entry name" value="Helix hairpin bin"/>
    <property type="match status" value="1"/>
</dbReference>
<dbReference type="Gene3D" id="2.40.50.730">
    <property type="match status" value="1"/>
</dbReference>
<comment type="catalytic activity">
    <reaction evidence="5">
        <text>DNA(n) + a 2'-deoxyribonucleoside 5'-triphosphate = DNA(n+1) + diphosphate</text>
        <dbReference type="Rhea" id="RHEA:22508"/>
        <dbReference type="Rhea" id="RHEA-COMP:17339"/>
        <dbReference type="Rhea" id="RHEA-COMP:17340"/>
        <dbReference type="ChEBI" id="CHEBI:33019"/>
        <dbReference type="ChEBI" id="CHEBI:61560"/>
        <dbReference type="ChEBI" id="CHEBI:173112"/>
        <dbReference type="EC" id="2.7.7.7"/>
    </reaction>
</comment>
<evidence type="ECO:0000256" key="4">
    <source>
        <dbReference type="ARBA" id="ARBA00022932"/>
    </source>
</evidence>
<accession>A0ABR1JZI8</accession>
<feature type="region of interest" description="Disordered" evidence="6">
    <location>
        <begin position="59"/>
        <end position="231"/>
    </location>
</feature>
<dbReference type="Gene3D" id="3.30.420.10">
    <property type="entry name" value="Ribonuclease H-like superfamily/Ribonuclease H"/>
    <property type="match status" value="1"/>
</dbReference>
<dbReference type="CDD" id="cd05776">
    <property type="entry name" value="DNA_polB_alpha_exo"/>
    <property type="match status" value="1"/>
</dbReference>
<name>A0ABR1JZI8_9AGAR</name>
<dbReference type="SMART" id="SM00486">
    <property type="entry name" value="POLBc"/>
    <property type="match status" value="1"/>
</dbReference>
<comment type="caution">
    <text evidence="10">The sequence shown here is derived from an EMBL/GenBank/DDBJ whole genome shotgun (WGS) entry which is preliminary data.</text>
</comment>
<keyword evidence="5" id="KW-0235">DNA replication</keyword>
<evidence type="ECO:0000259" key="8">
    <source>
        <dbReference type="Pfam" id="PF03104"/>
    </source>
</evidence>
<dbReference type="EC" id="2.7.7.7" evidence="5"/>
<evidence type="ECO:0000256" key="3">
    <source>
        <dbReference type="ARBA" id="ARBA00022695"/>
    </source>
</evidence>
<keyword evidence="3 5" id="KW-0548">Nucleotidyltransferase</keyword>
<keyword evidence="2 5" id="KW-0808">Transferase</keyword>
<dbReference type="PANTHER" id="PTHR45861:SF1">
    <property type="entry name" value="DNA POLYMERASE ALPHA CATALYTIC SUBUNIT"/>
    <property type="match status" value="1"/>
</dbReference>
<dbReference type="Pfam" id="PF00136">
    <property type="entry name" value="DNA_pol_B"/>
    <property type="match status" value="1"/>
</dbReference>
<dbReference type="Pfam" id="PF12254">
    <property type="entry name" value="DNA_pol_alpha_N"/>
    <property type="match status" value="1"/>
</dbReference>
<keyword evidence="11" id="KW-1185">Reference proteome</keyword>
<keyword evidence="5" id="KW-0238">DNA-binding</keyword>
<dbReference type="PANTHER" id="PTHR45861">
    <property type="entry name" value="DNA POLYMERASE ALPHA CATALYTIC SUBUNIT"/>
    <property type="match status" value="1"/>
</dbReference>
<proteinExistence type="inferred from homology"/>
<dbReference type="EMBL" id="JBANRG010000003">
    <property type="protein sequence ID" value="KAK7469228.1"/>
    <property type="molecule type" value="Genomic_DNA"/>
</dbReference>
<feature type="region of interest" description="Disordered" evidence="6">
    <location>
        <begin position="874"/>
        <end position="895"/>
    </location>
</feature>
<feature type="domain" description="DNA polymerase alpha catalytic subunit N-terminal" evidence="9">
    <location>
        <begin position="13"/>
        <end position="73"/>
    </location>
</feature>
<feature type="compositionally biased region" description="Low complexity" evidence="6">
    <location>
        <begin position="63"/>
        <end position="72"/>
    </location>
</feature>
<evidence type="ECO:0000256" key="2">
    <source>
        <dbReference type="ARBA" id="ARBA00022679"/>
    </source>
</evidence>
<dbReference type="SUPFAM" id="SSF53098">
    <property type="entry name" value="Ribonuclease H-like"/>
    <property type="match status" value="1"/>
</dbReference>